<evidence type="ECO:0000256" key="2">
    <source>
        <dbReference type="ARBA" id="ARBA00022741"/>
    </source>
</evidence>
<evidence type="ECO:0000313" key="7">
    <source>
        <dbReference type="Proteomes" id="UP000005017"/>
    </source>
</evidence>
<dbReference type="Gene3D" id="3.40.50.300">
    <property type="entry name" value="P-loop containing nucleotide triphosphate hydrolases"/>
    <property type="match status" value="2"/>
</dbReference>
<dbReference type="CDD" id="cd03221">
    <property type="entry name" value="ABCF_EF-3"/>
    <property type="match status" value="2"/>
</dbReference>
<dbReference type="Gene3D" id="1.10.287.380">
    <property type="entry name" value="Valyl-tRNA synthetase, C-terminal domain"/>
    <property type="match status" value="1"/>
</dbReference>
<dbReference type="InterPro" id="IPR051309">
    <property type="entry name" value="ABCF_ATPase"/>
</dbReference>
<feature type="domain" description="ABC transporter" evidence="5">
    <location>
        <begin position="320"/>
        <end position="534"/>
    </location>
</feature>
<keyword evidence="2" id="KW-0547">Nucleotide-binding</keyword>
<dbReference type="GO" id="GO:0016887">
    <property type="term" value="F:ATP hydrolysis activity"/>
    <property type="evidence" value="ECO:0007669"/>
    <property type="project" value="InterPro"/>
</dbReference>
<evidence type="ECO:0000313" key="6">
    <source>
        <dbReference type="EMBL" id="EFC05817.1"/>
    </source>
</evidence>
<feature type="coiled-coil region" evidence="4">
    <location>
        <begin position="550"/>
        <end position="617"/>
    </location>
</feature>
<evidence type="ECO:0000256" key="1">
    <source>
        <dbReference type="ARBA" id="ARBA00022737"/>
    </source>
</evidence>
<dbReference type="InterPro" id="IPR003593">
    <property type="entry name" value="AAA+_ATPase"/>
</dbReference>
<dbReference type="STRING" id="679192.HMPREF9013_0007"/>
<sequence length="620" mass="72263">MLYQVNKAKKSFAGNDVFENVNFMVKGTEKIALVGRNGCGKTTFLRCLTGEECFDEGTVNQQNGTSIGYLSQKVFARNEATVEEELYQIFDPLFQIEKEMNRLTMRMAQDHSEEVLNRYAYLQEQFEQKGGYTWESELMSVFTRFGFVKEDLKKTVRTFSGGQKTRLAFVRLLLSKPDLLLLDEPTNHLDVEAIEWLEGYIKNYPKAVLIVSHDRMFLDHTVEVVYHMEFGSMKRYPGNYSHFVQEREHDLERQQAAYVRQQKDIERLETLIEKFRYKANKASFAQSKIKYLDKMEKIDPIQDTKRNFHAHFKARLKGGEQVLTVDHLKIGYDRVLEEVTFKVRRGDRIAIMGPNGTGKSTLMKTLMGRIPALGGSFLFGYQIEKGYFDQQLAQFSSDKTVIEEVWDEHPELDRTQIRSVLGQFLFSADDVFKDVRILSGGEKVRLSFVKLLLEEANTLLLDEPTNHLDIPGKEALESSLKDFDGTILFVSHDRYFIQQVATSILELQEDGAVFYPQTYEAYRQHKQEAVQPVQIPKKIKEVKKSSGLSPEGMRRKLKRLEEQISKKEEELEAMRQLRFEPEYYQDYQKMNLLDMDIDDIHNEMAHLEKEWEELLEESES</sequence>
<evidence type="ECO:0000256" key="3">
    <source>
        <dbReference type="ARBA" id="ARBA00022840"/>
    </source>
</evidence>
<dbReference type="SUPFAM" id="SSF52540">
    <property type="entry name" value="P-loop containing nucleoside triphosphate hydrolases"/>
    <property type="match status" value="2"/>
</dbReference>
<keyword evidence="7" id="KW-1185">Reference proteome</keyword>
<dbReference type="GO" id="GO:0005524">
    <property type="term" value="F:ATP binding"/>
    <property type="evidence" value="ECO:0007669"/>
    <property type="project" value="UniProtKB-KW"/>
</dbReference>
<dbReference type="eggNOG" id="COG0488">
    <property type="taxonomic scope" value="Bacteria"/>
</dbReference>
<dbReference type="GO" id="GO:0003676">
    <property type="term" value="F:nucleic acid binding"/>
    <property type="evidence" value="ECO:0007669"/>
    <property type="project" value="UniProtKB-ARBA"/>
</dbReference>
<keyword evidence="4" id="KW-0175">Coiled coil</keyword>
<comment type="caution">
    <text evidence="6">The sequence shown here is derived from an EMBL/GenBank/DDBJ whole genome shotgun (WGS) entry which is preliminary data.</text>
</comment>
<dbReference type="PANTHER" id="PTHR42855:SF2">
    <property type="entry name" value="DRUG RESISTANCE ABC TRANSPORTER,ATP-BINDING PROTEIN"/>
    <property type="match status" value="1"/>
</dbReference>
<dbReference type="InterPro" id="IPR003439">
    <property type="entry name" value="ABC_transporter-like_ATP-bd"/>
</dbReference>
<name>D2MNM6_9FIRM</name>
<reference evidence="7" key="1">
    <citation type="submission" date="2009-12" db="EMBL/GenBank/DDBJ databases">
        <title>Sequence of Clostridiales genomosp. BVAB3 str. UPII9-5.</title>
        <authorList>
            <person name="Madupu R."/>
            <person name="Durkin A.S."/>
            <person name="Torralba M."/>
            <person name="Methe B."/>
            <person name="Sutton G.G."/>
            <person name="Strausberg R.L."/>
            <person name="Nelson K.E."/>
        </authorList>
    </citation>
    <scope>NUCLEOTIDE SEQUENCE [LARGE SCALE GENOMIC DNA]</scope>
    <source>
        <strain evidence="7">W1219</strain>
    </source>
</reference>
<dbReference type="PANTHER" id="PTHR42855">
    <property type="entry name" value="ABC TRANSPORTER ATP-BINDING SUBUNIT"/>
    <property type="match status" value="1"/>
</dbReference>
<accession>D2MNM6</accession>
<gene>
    <name evidence="6" type="ORF">HMPREF9013_0007</name>
</gene>
<dbReference type="RefSeq" id="WP_006626997.1">
    <property type="nucleotide sequence ID" value="NZ_ADFR01000004.1"/>
</dbReference>
<dbReference type="PROSITE" id="PS50893">
    <property type="entry name" value="ABC_TRANSPORTER_2"/>
    <property type="match status" value="2"/>
</dbReference>
<proteinExistence type="predicted"/>
<feature type="domain" description="ABC transporter" evidence="5">
    <location>
        <begin position="3"/>
        <end position="255"/>
    </location>
</feature>
<dbReference type="FunFam" id="3.40.50.300:FF:000309">
    <property type="entry name" value="ABC transporter ATP-binding protein"/>
    <property type="match status" value="1"/>
</dbReference>
<dbReference type="Proteomes" id="UP000005017">
    <property type="component" value="Unassembled WGS sequence"/>
</dbReference>
<protein>
    <submittedName>
        <fullName evidence="6">ABC transporter, ATP-binding protein</fullName>
    </submittedName>
</protein>
<dbReference type="InterPro" id="IPR032781">
    <property type="entry name" value="ABC_tran_Xtn"/>
</dbReference>
<dbReference type="EMBL" id="ADFR01000004">
    <property type="protein sequence ID" value="EFC05817.1"/>
    <property type="molecule type" value="Genomic_DNA"/>
</dbReference>
<dbReference type="SMART" id="SM00382">
    <property type="entry name" value="AAA"/>
    <property type="match status" value="2"/>
</dbReference>
<dbReference type="AlphaFoldDB" id="D2MNM6"/>
<dbReference type="InterPro" id="IPR037118">
    <property type="entry name" value="Val-tRNA_synth_C_sf"/>
</dbReference>
<dbReference type="FunFam" id="3.40.50.300:FF:000011">
    <property type="entry name" value="Putative ABC transporter ATP-binding component"/>
    <property type="match status" value="1"/>
</dbReference>
<dbReference type="Pfam" id="PF00005">
    <property type="entry name" value="ABC_tran"/>
    <property type="match status" value="2"/>
</dbReference>
<keyword evidence="1" id="KW-0677">Repeat</keyword>
<evidence type="ECO:0000256" key="4">
    <source>
        <dbReference type="SAM" id="Coils"/>
    </source>
</evidence>
<dbReference type="Pfam" id="PF12848">
    <property type="entry name" value="ABC_tran_Xtn"/>
    <property type="match status" value="1"/>
</dbReference>
<dbReference type="InterPro" id="IPR027417">
    <property type="entry name" value="P-loop_NTPase"/>
</dbReference>
<dbReference type="PROSITE" id="PS00211">
    <property type="entry name" value="ABC_TRANSPORTER_1"/>
    <property type="match status" value="2"/>
</dbReference>
<organism evidence="6 7">
    <name type="scientific">Bulleidia extructa W1219</name>
    <dbReference type="NCBI Taxonomy" id="679192"/>
    <lineage>
        <taxon>Bacteria</taxon>
        <taxon>Bacillati</taxon>
        <taxon>Bacillota</taxon>
        <taxon>Erysipelotrichia</taxon>
        <taxon>Erysipelotrichales</taxon>
        <taxon>Erysipelotrichaceae</taxon>
        <taxon>Bulleidia</taxon>
    </lineage>
</organism>
<evidence type="ECO:0000259" key="5">
    <source>
        <dbReference type="PROSITE" id="PS50893"/>
    </source>
</evidence>
<dbReference type="InterPro" id="IPR017871">
    <property type="entry name" value="ABC_transporter-like_CS"/>
</dbReference>
<keyword evidence="3 6" id="KW-0067">ATP-binding</keyword>
<dbReference type="OrthoDB" id="9801441at2"/>